<comment type="caution">
    <text evidence="5">The sequence shown here is derived from an EMBL/GenBank/DDBJ whole genome shotgun (WGS) entry which is preliminary data.</text>
</comment>
<accession>A0A8S9SFZ6</accession>
<dbReference type="InterPro" id="IPR031657">
    <property type="entry name" value="REPA_OB_2"/>
</dbReference>
<dbReference type="InterPro" id="IPR003871">
    <property type="entry name" value="RFA1B/D_OB_1st"/>
</dbReference>
<reference evidence="5" key="1">
    <citation type="submission" date="2019-12" db="EMBL/GenBank/DDBJ databases">
        <title>Genome sequencing and annotation of Brassica cretica.</title>
        <authorList>
            <person name="Studholme D.J."/>
            <person name="Sarris P."/>
        </authorList>
    </citation>
    <scope>NUCLEOTIDE SEQUENCE</scope>
    <source>
        <strain evidence="5">PFS-109/04</strain>
        <tissue evidence="5">Leaf</tissue>
    </source>
</reference>
<dbReference type="SUPFAM" id="SSF50249">
    <property type="entry name" value="Nucleic acid-binding proteins"/>
    <property type="match status" value="3"/>
</dbReference>
<dbReference type="PANTHER" id="PTHR47165:SF4">
    <property type="entry name" value="OS03G0429900 PROTEIN"/>
    <property type="match status" value="1"/>
</dbReference>
<feature type="compositionally biased region" description="Acidic residues" evidence="2">
    <location>
        <begin position="339"/>
        <end position="350"/>
    </location>
</feature>
<dbReference type="GO" id="GO:0003677">
    <property type="term" value="F:DNA binding"/>
    <property type="evidence" value="ECO:0007669"/>
    <property type="project" value="UniProtKB-KW"/>
</dbReference>
<protein>
    <recommendedName>
        <fullName evidence="7">DUF223 domain-containing protein</fullName>
    </recommendedName>
</protein>
<feature type="region of interest" description="Disordered" evidence="2">
    <location>
        <begin position="380"/>
        <end position="405"/>
    </location>
</feature>
<feature type="region of interest" description="Disordered" evidence="2">
    <location>
        <begin position="339"/>
        <end position="364"/>
    </location>
</feature>
<name>A0A8S9SFZ6_BRACR</name>
<dbReference type="CDD" id="cd04480">
    <property type="entry name" value="RPA1_DBD_A_like"/>
    <property type="match status" value="1"/>
</dbReference>
<feature type="domain" description="Replication protein A OB" evidence="4">
    <location>
        <begin position="131"/>
        <end position="211"/>
    </location>
</feature>
<proteinExistence type="predicted"/>
<evidence type="ECO:0000256" key="1">
    <source>
        <dbReference type="ARBA" id="ARBA00023125"/>
    </source>
</evidence>
<dbReference type="CDD" id="cd04481">
    <property type="entry name" value="RPA1_DBD_B_like"/>
    <property type="match status" value="1"/>
</dbReference>
<dbReference type="PANTHER" id="PTHR47165">
    <property type="entry name" value="OS03G0429900 PROTEIN"/>
    <property type="match status" value="1"/>
</dbReference>
<dbReference type="Pfam" id="PF16900">
    <property type="entry name" value="REPA_OB_2"/>
    <property type="match status" value="1"/>
</dbReference>
<evidence type="ECO:0008006" key="7">
    <source>
        <dbReference type="Google" id="ProtNLM"/>
    </source>
</evidence>
<evidence type="ECO:0000256" key="2">
    <source>
        <dbReference type="SAM" id="MobiDB-lite"/>
    </source>
</evidence>
<dbReference type="Pfam" id="PF02721">
    <property type="entry name" value="DUF223"/>
    <property type="match status" value="1"/>
</dbReference>
<evidence type="ECO:0000313" key="6">
    <source>
        <dbReference type="Proteomes" id="UP000712600"/>
    </source>
</evidence>
<dbReference type="Gene3D" id="2.40.50.140">
    <property type="entry name" value="Nucleic acid-binding proteins"/>
    <property type="match status" value="2"/>
</dbReference>
<evidence type="ECO:0000313" key="5">
    <source>
        <dbReference type="EMBL" id="KAF3600376.1"/>
    </source>
</evidence>
<gene>
    <name evidence="5" type="ORF">F2Q69_00037059</name>
</gene>
<sequence>MPPKAKNFVSDIKPWKTEWRVHVKAVHSWKQQSKFGGESLEMILADETGAKIHASCKHGFLAKVQRDLPINEWRVIDTFNVSPARGHYITTAHAYRIAITKDTSIASSDVKIETPFLSLASFTSINNGDLDPDFLIDVFGQVVDIGDMLTVQVSGEERQKCEFYLRDTSGHTIQCCLWGRFAEQFQESCQEADKQIILCLICFAKITSYRGELQVTNSFDASDVTIIPSIPESDEYMKLFKLHLLVKDDNNNTKMLLLDSVAQKVVGCLAKQLWDGSYNEMEDPELLPVEIAGAVGKTFHFGVQIKKDNVSYGADTYKISKVWTLEELTKIKAEAAEADACETEEQESDEPVITMSSTKSSDKVTMRERQYNGLTQFHKENGHLSMDNTSNATNQGSNGLQHSNRNSIQHSIPLRSVFKRILGDLKNIPVSSGIQRSSQGNLFVDVEPTKKRKLITGIMKETVRNLQSVKKSKQNPEISCEQISGVILDDDDDADFELSDVSSNGTMCDDNDQEFDCSSIESTDSDEENTYVVNPKKMETDNHRSRVLTMAAFIKQAFYNTKSKTAKVAKKECGKF</sequence>
<dbReference type="EMBL" id="QGKX02000004">
    <property type="protein sequence ID" value="KAF3600376.1"/>
    <property type="molecule type" value="Genomic_DNA"/>
</dbReference>
<organism evidence="5 6">
    <name type="scientific">Brassica cretica</name>
    <name type="common">Mustard</name>
    <dbReference type="NCBI Taxonomy" id="69181"/>
    <lineage>
        <taxon>Eukaryota</taxon>
        <taxon>Viridiplantae</taxon>
        <taxon>Streptophyta</taxon>
        <taxon>Embryophyta</taxon>
        <taxon>Tracheophyta</taxon>
        <taxon>Spermatophyta</taxon>
        <taxon>Magnoliopsida</taxon>
        <taxon>eudicotyledons</taxon>
        <taxon>Gunneridae</taxon>
        <taxon>Pentapetalae</taxon>
        <taxon>rosids</taxon>
        <taxon>malvids</taxon>
        <taxon>Brassicales</taxon>
        <taxon>Brassicaceae</taxon>
        <taxon>Brassiceae</taxon>
        <taxon>Brassica</taxon>
    </lineage>
</organism>
<dbReference type="AlphaFoldDB" id="A0A8S9SFZ6"/>
<dbReference type="InterPro" id="IPR012340">
    <property type="entry name" value="NA-bd_OB-fold"/>
</dbReference>
<dbReference type="Proteomes" id="UP000712600">
    <property type="component" value="Unassembled WGS sequence"/>
</dbReference>
<evidence type="ECO:0000259" key="3">
    <source>
        <dbReference type="Pfam" id="PF02721"/>
    </source>
</evidence>
<evidence type="ECO:0000259" key="4">
    <source>
        <dbReference type="Pfam" id="PF16900"/>
    </source>
</evidence>
<keyword evidence="1" id="KW-0238">DNA-binding</keyword>
<feature type="compositionally biased region" description="Polar residues" evidence="2">
    <location>
        <begin position="386"/>
        <end position="405"/>
    </location>
</feature>
<feature type="domain" description="Replication protein A 70 kDa DNA-binding subunit B/D first OB fold" evidence="3">
    <location>
        <begin position="7"/>
        <end position="107"/>
    </location>
</feature>